<dbReference type="AlphaFoldDB" id="A0A645JBJ6"/>
<comment type="caution">
    <text evidence="1">The sequence shown here is derived from an EMBL/GenBank/DDBJ whole genome shotgun (WGS) entry which is preliminary data.</text>
</comment>
<organism evidence="1">
    <name type="scientific">bioreactor metagenome</name>
    <dbReference type="NCBI Taxonomy" id="1076179"/>
    <lineage>
        <taxon>unclassified sequences</taxon>
        <taxon>metagenomes</taxon>
        <taxon>ecological metagenomes</taxon>
    </lineage>
</organism>
<evidence type="ECO:0000313" key="1">
    <source>
        <dbReference type="EMBL" id="MPN60450.1"/>
    </source>
</evidence>
<gene>
    <name evidence="1" type="ORF">SDC9_208178</name>
</gene>
<protein>
    <submittedName>
        <fullName evidence="1">Uncharacterized protein</fullName>
    </submittedName>
</protein>
<dbReference type="EMBL" id="VSSQ01135732">
    <property type="protein sequence ID" value="MPN60450.1"/>
    <property type="molecule type" value="Genomic_DNA"/>
</dbReference>
<name>A0A645JBJ6_9ZZZZ</name>
<accession>A0A645JBJ6</accession>
<reference evidence="1" key="1">
    <citation type="submission" date="2019-08" db="EMBL/GenBank/DDBJ databases">
        <authorList>
            <person name="Kucharzyk K."/>
            <person name="Murdoch R.W."/>
            <person name="Higgins S."/>
            <person name="Loffler F."/>
        </authorList>
    </citation>
    <scope>NUCLEOTIDE SEQUENCE</scope>
</reference>
<proteinExistence type="predicted"/>
<sequence length="121" mass="14032">MEEELTSDSGPDMFRDYPKMADPPSGVIKEFYSIKAYYFPRLLILCKVGRIIFDKLVCDSQKIAEVSHHLYGVIPVLFRTPCNIGEKLRFFRLGRAYSNIIIQHLRILLLFDAGHHFSSCY</sequence>